<feature type="region of interest" description="Disordered" evidence="1">
    <location>
        <begin position="526"/>
        <end position="549"/>
    </location>
</feature>
<feature type="region of interest" description="Disordered" evidence="1">
    <location>
        <begin position="439"/>
        <end position="510"/>
    </location>
</feature>
<dbReference type="Proteomes" id="UP000039865">
    <property type="component" value="Unassembled WGS sequence"/>
</dbReference>
<feature type="region of interest" description="Disordered" evidence="1">
    <location>
        <begin position="1075"/>
        <end position="1101"/>
    </location>
</feature>
<organism evidence="2 3">
    <name type="scientific">Stylonychia lemnae</name>
    <name type="common">Ciliate</name>
    <dbReference type="NCBI Taxonomy" id="5949"/>
    <lineage>
        <taxon>Eukaryota</taxon>
        <taxon>Sar</taxon>
        <taxon>Alveolata</taxon>
        <taxon>Ciliophora</taxon>
        <taxon>Intramacronucleata</taxon>
        <taxon>Spirotrichea</taxon>
        <taxon>Stichotrichia</taxon>
        <taxon>Sporadotrichida</taxon>
        <taxon>Oxytrichidae</taxon>
        <taxon>Stylonychinae</taxon>
        <taxon>Stylonychia</taxon>
    </lineage>
</organism>
<sequence>MADSCIISKEQLSQKELMLKSKLYGAAPLASTFGSRNRQTAQSQSEWRKPNLYAEKTLSSSPQKIVEHHKTQLKQVTDVKMDTFLDEMRQQFMQTQNQQAIPQSLLYQQTRMMEKQVAMLEQSQKSMSEVINNVMNQGATGVNSASSLKQQVFNENRRMLLEMMAPLSQQLNEMKLLYESTKSCSSDVGSKIDELKRVLANQSDNLNGPRGYPMMTQQFNPYQQLDLLDPGIMRKGIEDIKEQMRDAQREAHLIENDLQQRFTQMTMKNMQQRYLPQSITEEFSSFQHQLKEKTLADQLHSFPTMTQTKEAVLAKLGGYFDYPLCLEELRQIMSEKDIIDREFKSQALIPPDFKDKAFGKVPPYDFSTNSIFIKDPIKDQEWREKQSLEKPNYLQNLVLTEPKYFLDYDEYKQNYQQEVGQNLVKKTVTEYYPTTAQRKSNATGIGSGVNNKQGGRQTINQKQAPSKVQKRSYANDASDKSYDSKHSTPQSSGKKKTGRPKKDLNEIKKMDILSLKKQVIEEIKSEMELNKNPNNNPRNQANLESDKTRELEQQKKDFKQFEGVQMKGLKDVIDEEVDKQSQILNQFKRDNGLGNNLRQSTQSISSQQQPQLSQSLLENALADIMLSELNKDQVSASQDPQIKQIGEQMMIDKINSIFDEIARENDHFQNQQPQPTYQQQPMVQQQTLPTVSNQTQVLSQQQPVVIPIVINQSNNQQTHANSGSNPSDQIFKNPNQLRDMLSQVISAQLGMHNIRKDKEKDLDLFRESVISNDPMNQTSRTMQEEEAKLKAEQQELRKQTFINVQPYIQQTLNMGYQNPFAFSNGLNLPKANSINNFGLQQPLINDLDQFNMTSESSDFLSLESSQFSAGKDFFKSVSEQKGRSRSKHGPGARYSNLSHGDRSEGEVGAVEQSDDDISVGEIRYPGSTLRQSQQKPSSGMGLNMGVSSSINRQMIPPSVNKQGQRTGQSNVPAEIRKLGETIDYEDDKFSPEKDDEKPIMDSSDGPIAKPKQRFGQGRGGAVTNTGKSGSGNPIYGGSFGLNPYKLARGGMNQQQNESVKPMSSMGNRMQIQDNFLEEDEDELGSIRASKESGEIDPSMWK</sequence>
<feature type="compositionally biased region" description="Polar residues" evidence="1">
    <location>
        <begin position="928"/>
        <end position="937"/>
    </location>
</feature>
<feature type="compositionally biased region" description="Basic and acidic residues" evidence="1">
    <location>
        <begin position="477"/>
        <end position="486"/>
    </location>
</feature>
<feature type="region of interest" description="Disordered" evidence="1">
    <location>
        <begin position="877"/>
        <end position="941"/>
    </location>
</feature>
<feature type="compositionally biased region" description="Low complexity" evidence="1">
    <location>
        <begin position="597"/>
        <end position="611"/>
    </location>
</feature>
<reference evidence="2 3" key="1">
    <citation type="submission" date="2014-06" db="EMBL/GenBank/DDBJ databases">
        <authorList>
            <person name="Swart Estienne"/>
        </authorList>
    </citation>
    <scope>NUCLEOTIDE SEQUENCE [LARGE SCALE GENOMIC DNA]</scope>
    <source>
        <strain evidence="2 3">130c</strain>
    </source>
</reference>
<gene>
    <name evidence="2" type="primary">Contig4679.g213</name>
    <name evidence="2" type="ORF">STYLEM_1455</name>
</gene>
<evidence type="ECO:0000313" key="3">
    <source>
        <dbReference type="Proteomes" id="UP000039865"/>
    </source>
</evidence>
<dbReference type="InParanoid" id="A0A077ZSG4"/>
<dbReference type="EMBL" id="CCKQ01001385">
    <property type="protein sequence ID" value="CDW72494.1"/>
    <property type="molecule type" value="Genomic_DNA"/>
</dbReference>
<feature type="compositionally biased region" description="Basic and acidic residues" evidence="1">
    <location>
        <begin position="500"/>
        <end position="510"/>
    </location>
</feature>
<evidence type="ECO:0000313" key="2">
    <source>
        <dbReference type="EMBL" id="CDW72494.1"/>
    </source>
</evidence>
<evidence type="ECO:0000256" key="1">
    <source>
        <dbReference type="SAM" id="MobiDB-lite"/>
    </source>
</evidence>
<feature type="compositionally biased region" description="Polar residues" evidence="1">
    <location>
        <begin position="1022"/>
        <end position="1031"/>
    </location>
</feature>
<feature type="region of interest" description="Disordered" evidence="1">
    <location>
        <begin position="588"/>
        <end position="611"/>
    </location>
</feature>
<dbReference type="OrthoDB" id="10605004at2759"/>
<proteinExistence type="predicted"/>
<feature type="compositionally biased region" description="Polar residues" evidence="1">
    <location>
        <begin position="439"/>
        <end position="466"/>
    </location>
</feature>
<accession>A0A077ZSG4</accession>
<feature type="compositionally biased region" description="Basic and acidic residues" evidence="1">
    <location>
        <begin position="987"/>
        <end position="999"/>
    </location>
</feature>
<protein>
    <submittedName>
        <fullName evidence="2">Uncharacterized protein</fullName>
    </submittedName>
</protein>
<feature type="region of interest" description="Disordered" evidence="1">
    <location>
        <begin position="977"/>
        <end position="1036"/>
    </location>
</feature>
<name>A0A077ZSG4_STYLE</name>
<dbReference type="AlphaFoldDB" id="A0A077ZSG4"/>
<feature type="compositionally biased region" description="Low complexity" evidence="1">
    <location>
        <begin position="530"/>
        <end position="542"/>
    </location>
</feature>
<keyword evidence="3" id="KW-1185">Reference proteome</keyword>